<comment type="caution">
    <text evidence="1">The sequence shown here is derived from an EMBL/GenBank/DDBJ whole genome shotgun (WGS) entry which is preliminary data.</text>
</comment>
<evidence type="ECO:0000313" key="1">
    <source>
        <dbReference type="EMBL" id="KAG1811457.1"/>
    </source>
</evidence>
<reference evidence="1" key="1">
    <citation type="journal article" date="2020" name="New Phytol.">
        <title>Comparative genomics reveals dynamic genome evolution in host specialist ectomycorrhizal fungi.</title>
        <authorList>
            <person name="Lofgren L.A."/>
            <person name="Nguyen N.H."/>
            <person name="Vilgalys R."/>
            <person name="Ruytinx J."/>
            <person name="Liao H.L."/>
            <person name="Branco S."/>
            <person name="Kuo A."/>
            <person name="LaButti K."/>
            <person name="Lipzen A."/>
            <person name="Andreopoulos W."/>
            <person name="Pangilinan J."/>
            <person name="Riley R."/>
            <person name="Hundley H."/>
            <person name="Na H."/>
            <person name="Barry K."/>
            <person name="Grigoriev I.V."/>
            <person name="Stajich J.E."/>
            <person name="Kennedy P.G."/>
        </authorList>
    </citation>
    <scope>NUCLEOTIDE SEQUENCE</scope>
    <source>
        <strain evidence="1">MN1</strain>
    </source>
</reference>
<sequence>MIIGGMTQFLTKAQGMPKNIETAIIKIMRKFIWNNKKTSPISLEQLQKPIEEGGINLIDIKVRNEAIKITWLQSYLDLSSSRPAWAFLADIIINNLKPTRINNTSDLNTFLQSWDPPTRGLRMTNLPKEITSMLKIAKKYNVSFVLIKLLKQLKKQLLVWYHLGAPPKTYHIQRDHCLQNNHKAQKIKHLIKISKKIAPNNTETTNNKKKHYP</sequence>
<dbReference type="EMBL" id="JABBWG010000029">
    <property type="protein sequence ID" value="KAG1811457.1"/>
    <property type="molecule type" value="Genomic_DNA"/>
</dbReference>
<gene>
    <name evidence="1" type="ORF">BJ212DRAFT_1277969</name>
</gene>
<proteinExistence type="predicted"/>
<dbReference type="GeneID" id="64625417"/>
<dbReference type="OrthoDB" id="2205812at2759"/>
<dbReference type="Proteomes" id="UP000807769">
    <property type="component" value="Unassembled WGS sequence"/>
</dbReference>
<dbReference type="RefSeq" id="XP_041190056.1">
    <property type="nucleotide sequence ID" value="XM_041331400.1"/>
</dbReference>
<organism evidence="1 2">
    <name type="scientific">Suillus subaureus</name>
    <dbReference type="NCBI Taxonomy" id="48587"/>
    <lineage>
        <taxon>Eukaryota</taxon>
        <taxon>Fungi</taxon>
        <taxon>Dikarya</taxon>
        <taxon>Basidiomycota</taxon>
        <taxon>Agaricomycotina</taxon>
        <taxon>Agaricomycetes</taxon>
        <taxon>Agaricomycetidae</taxon>
        <taxon>Boletales</taxon>
        <taxon>Suillineae</taxon>
        <taxon>Suillaceae</taxon>
        <taxon>Suillus</taxon>
    </lineage>
</organism>
<name>A0A9P7JAE2_9AGAM</name>
<protein>
    <submittedName>
        <fullName evidence="1">Uncharacterized protein</fullName>
    </submittedName>
</protein>
<accession>A0A9P7JAE2</accession>
<dbReference type="AlphaFoldDB" id="A0A9P7JAE2"/>
<evidence type="ECO:0000313" key="2">
    <source>
        <dbReference type="Proteomes" id="UP000807769"/>
    </source>
</evidence>
<keyword evidence="2" id="KW-1185">Reference proteome</keyword>